<keyword evidence="3" id="KW-0378">Hydrolase</keyword>
<name>A0A0V0QNL7_PSEPJ</name>
<dbReference type="Proteomes" id="UP000054937">
    <property type="component" value="Unassembled WGS sequence"/>
</dbReference>
<dbReference type="PROSITE" id="PS51419">
    <property type="entry name" value="RAB"/>
    <property type="match status" value="1"/>
</dbReference>
<protein>
    <submittedName>
        <fullName evidence="3">p-loop containing nucleoside triphosphate hydrolase</fullName>
    </submittedName>
</protein>
<dbReference type="InterPro" id="IPR001806">
    <property type="entry name" value="Small_GTPase"/>
</dbReference>
<organism evidence="3 4">
    <name type="scientific">Pseudocohnilembus persalinus</name>
    <name type="common">Ciliate</name>
    <dbReference type="NCBI Taxonomy" id="266149"/>
    <lineage>
        <taxon>Eukaryota</taxon>
        <taxon>Sar</taxon>
        <taxon>Alveolata</taxon>
        <taxon>Ciliophora</taxon>
        <taxon>Intramacronucleata</taxon>
        <taxon>Oligohymenophorea</taxon>
        <taxon>Scuticociliatia</taxon>
        <taxon>Philasterida</taxon>
        <taxon>Pseudocohnilembidae</taxon>
        <taxon>Pseudocohnilembus</taxon>
    </lineage>
</organism>
<dbReference type="GO" id="GO:0003924">
    <property type="term" value="F:GTPase activity"/>
    <property type="evidence" value="ECO:0007669"/>
    <property type="project" value="InterPro"/>
</dbReference>
<proteinExistence type="predicted"/>
<sequence>MDLNQYAKQKILETQLKQQKIDKNQVILEQYEEEKKSDQGKLQQFEYLIKLKDDKITQLQDQINEKDLEMPSLQEYDKIRTLQDIRQINQVEESNKALPTKIIDFQSQNIKLRDGDDCLLELWETQGLSKIYSSYIENRQQITCVIIVYNIACQMTFQKAEHLIDIVKKEFHKQTLIYLVGNKCDIPKCRSLYDKLQKVLQEDLEEVSQEYFQENLKESLQDSLEGNLVEKLEQNLEEDSKEYLQENLEQDLEDNLKENLEKNLEENQVKKLTKNFQENYENGIVKNYEKNIIGFSKDNKQQHNLSEFVSKLIVEHNRLKDSTRKVLNQQ</sequence>
<keyword evidence="4" id="KW-1185">Reference proteome</keyword>
<dbReference type="PANTHER" id="PTHR47978">
    <property type="match status" value="1"/>
</dbReference>
<dbReference type="EMBL" id="LDAU01000125">
    <property type="protein sequence ID" value="KRX03846.1"/>
    <property type="molecule type" value="Genomic_DNA"/>
</dbReference>
<gene>
    <name evidence="3" type="ORF">PPERSA_04641</name>
</gene>
<dbReference type="Gene3D" id="3.40.50.300">
    <property type="entry name" value="P-loop containing nucleotide triphosphate hydrolases"/>
    <property type="match status" value="1"/>
</dbReference>
<dbReference type="InterPro" id="IPR027417">
    <property type="entry name" value="P-loop_NTPase"/>
</dbReference>
<feature type="coiled-coil region" evidence="2">
    <location>
        <begin position="28"/>
        <end position="69"/>
    </location>
</feature>
<reference evidence="3 4" key="1">
    <citation type="journal article" date="2015" name="Sci. Rep.">
        <title>Genome of the facultative scuticociliatosis pathogen Pseudocohnilembus persalinus provides insight into its virulence through horizontal gene transfer.</title>
        <authorList>
            <person name="Xiong J."/>
            <person name="Wang G."/>
            <person name="Cheng J."/>
            <person name="Tian M."/>
            <person name="Pan X."/>
            <person name="Warren A."/>
            <person name="Jiang C."/>
            <person name="Yuan D."/>
            <person name="Miao W."/>
        </authorList>
    </citation>
    <scope>NUCLEOTIDE SEQUENCE [LARGE SCALE GENOMIC DNA]</scope>
    <source>
        <strain evidence="3">36N120E</strain>
    </source>
</reference>
<evidence type="ECO:0000256" key="1">
    <source>
        <dbReference type="ARBA" id="ARBA00022741"/>
    </source>
</evidence>
<dbReference type="SUPFAM" id="SSF52540">
    <property type="entry name" value="P-loop containing nucleoside triphosphate hydrolases"/>
    <property type="match status" value="1"/>
</dbReference>
<dbReference type="GO" id="GO:0005525">
    <property type="term" value="F:GTP binding"/>
    <property type="evidence" value="ECO:0007669"/>
    <property type="project" value="InterPro"/>
</dbReference>
<dbReference type="Pfam" id="PF00071">
    <property type="entry name" value="Ras"/>
    <property type="match status" value="1"/>
</dbReference>
<keyword evidence="2" id="KW-0175">Coiled coil</keyword>
<dbReference type="InParanoid" id="A0A0V0QNL7"/>
<comment type="caution">
    <text evidence="3">The sequence shown here is derived from an EMBL/GenBank/DDBJ whole genome shotgun (WGS) entry which is preliminary data.</text>
</comment>
<dbReference type="AlphaFoldDB" id="A0A0V0QNL7"/>
<evidence type="ECO:0000313" key="4">
    <source>
        <dbReference type="Proteomes" id="UP000054937"/>
    </source>
</evidence>
<accession>A0A0V0QNL7</accession>
<evidence type="ECO:0000313" key="3">
    <source>
        <dbReference type="EMBL" id="KRX03846.1"/>
    </source>
</evidence>
<evidence type="ECO:0000256" key="2">
    <source>
        <dbReference type="SAM" id="Coils"/>
    </source>
</evidence>
<keyword evidence="1" id="KW-0547">Nucleotide-binding</keyword>